<gene>
    <name evidence="3" type="ORF">BDV25DRAFT_148287</name>
</gene>
<evidence type="ECO:0000313" key="4">
    <source>
        <dbReference type="Proteomes" id="UP000325780"/>
    </source>
</evidence>
<protein>
    <recommendedName>
        <fullName evidence="2">5'-3' DNA helicase ZGRF1-like N-terminal domain-containing protein</fullName>
    </recommendedName>
</protein>
<dbReference type="InterPro" id="IPR018838">
    <property type="entry name" value="ZGRF1-like_N"/>
</dbReference>
<evidence type="ECO:0000313" key="3">
    <source>
        <dbReference type="EMBL" id="KAE8154128.1"/>
    </source>
</evidence>
<dbReference type="InterPro" id="IPR052800">
    <property type="entry name" value="DNA_Repair_Helicase_ZGRF1"/>
</dbReference>
<feature type="compositionally biased region" description="Polar residues" evidence="1">
    <location>
        <begin position="376"/>
        <end position="387"/>
    </location>
</feature>
<dbReference type="Pfam" id="PF10382">
    <property type="entry name" value="ZGRF1-like_N"/>
    <property type="match status" value="1"/>
</dbReference>
<dbReference type="GO" id="GO:0005634">
    <property type="term" value="C:nucleus"/>
    <property type="evidence" value="ECO:0007669"/>
    <property type="project" value="TreeGrafter"/>
</dbReference>
<feature type="compositionally biased region" description="Pro residues" evidence="1">
    <location>
        <begin position="275"/>
        <end position="287"/>
    </location>
</feature>
<name>A0A5N6U6A1_ASPAV</name>
<feature type="compositionally biased region" description="Polar residues" evidence="1">
    <location>
        <begin position="235"/>
        <end position="248"/>
    </location>
</feature>
<sequence length="453" mass="49843">MPTPMSSAPLSTPKLDVPATQNTAPVIKFRCLYTHDMRRKAKRWQDGYLRYHTFNKRIMAYDTTGNFIGDLHWRHDEEIQDGDELELDRGVLIQVCESMEKTETDLSALYNNKKSQGSPSRSGDQPVSSFRPSTPVRSAIGSQPPRSLNDLLGIKKTPIAPTPSPYDARHALQQRRSHRQPIERPGKRQKISSENISPGHSTSRPNGPQPVTIDLSDAPEPAASNRPPEPLARSENPNLVTGLSSSGSAAGIPPRTRVEPKTVETPQNTHRNATPPAPKPPSNPPDMPTNTLRLSTERPRKKLMYSALVPGTASANQSTSSSLSKPSDHKQSVQEVDLTVSGPVSNADFLPSASTQVALDEVAHRIPFYQDRTKRMTPQRTGNNLIRSSSSGLRKSYSDPTALTTNHGIGQVARSSNVPPKQDEDERPRPQGPWTSEALDLFDFWPPGRPKPS</sequence>
<dbReference type="OrthoDB" id="6513042at2759"/>
<keyword evidence="4" id="KW-1185">Reference proteome</keyword>
<dbReference type="Proteomes" id="UP000325780">
    <property type="component" value="Unassembled WGS sequence"/>
</dbReference>
<dbReference type="PANTHER" id="PTHR28535:SF1">
    <property type="entry name" value="PROTEIN ZGRF1"/>
    <property type="match status" value="1"/>
</dbReference>
<dbReference type="PANTHER" id="PTHR28535">
    <property type="entry name" value="ZINC FINGER GRF-TYPE CONTAINING 1"/>
    <property type="match status" value="1"/>
</dbReference>
<dbReference type="EMBL" id="ML742032">
    <property type="protein sequence ID" value="KAE8154128.1"/>
    <property type="molecule type" value="Genomic_DNA"/>
</dbReference>
<feature type="region of interest" description="Disordered" evidence="1">
    <location>
        <begin position="110"/>
        <end position="293"/>
    </location>
</feature>
<accession>A0A5N6U6A1</accession>
<feature type="compositionally biased region" description="Polar residues" evidence="1">
    <location>
        <begin position="192"/>
        <end position="206"/>
    </location>
</feature>
<evidence type="ECO:0000256" key="1">
    <source>
        <dbReference type="SAM" id="MobiDB-lite"/>
    </source>
</evidence>
<feature type="domain" description="5'-3' DNA helicase ZGRF1-like N-terminal" evidence="2">
    <location>
        <begin position="26"/>
        <end position="106"/>
    </location>
</feature>
<feature type="region of interest" description="Disordered" evidence="1">
    <location>
        <begin position="310"/>
        <end position="335"/>
    </location>
</feature>
<feature type="compositionally biased region" description="Polar residues" evidence="1">
    <location>
        <begin position="110"/>
        <end position="146"/>
    </location>
</feature>
<feature type="compositionally biased region" description="Polar residues" evidence="1">
    <location>
        <begin position="399"/>
        <end position="419"/>
    </location>
</feature>
<proteinExistence type="predicted"/>
<feature type="compositionally biased region" description="Low complexity" evidence="1">
    <location>
        <begin position="312"/>
        <end position="324"/>
    </location>
</feature>
<evidence type="ECO:0000259" key="2">
    <source>
        <dbReference type="Pfam" id="PF10382"/>
    </source>
</evidence>
<dbReference type="GO" id="GO:0035861">
    <property type="term" value="C:site of double-strand break"/>
    <property type="evidence" value="ECO:0007669"/>
    <property type="project" value="TreeGrafter"/>
</dbReference>
<reference evidence="3 4" key="1">
    <citation type="submission" date="2019-04" db="EMBL/GenBank/DDBJ databases">
        <title>Friends and foes A comparative genomics study of 23 Aspergillus species from section Flavi.</title>
        <authorList>
            <consortium name="DOE Joint Genome Institute"/>
            <person name="Kjaerbolling I."/>
            <person name="Vesth T."/>
            <person name="Frisvad J.C."/>
            <person name="Nybo J.L."/>
            <person name="Theobald S."/>
            <person name="Kildgaard S."/>
            <person name="Isbrandt T."/>
            <person name="Kuo A."/>
            <person name="Sato A."/>
            <person name="Lyhne E.K."/>
            <person name="Kogle M.E."/>
            <person name="Wiebenga A."/>
            <person name="Kun R.S."/>
            <person name="Lubbers R.J."/>
            <person name="Makela M.R."/>
            <person name="Barry K."/>
            <person name="Chovatia M."/>
            <person name="Clum A."/>
            <person name="Daum C."/>
            <person name="Haridas S."/>
            <person name="He G."/>
            <person name="LaButti K."/>
            <person name="Lipzen A."/>
            <person name="Mondo S."/>
            <person name="Riley R."/>
            <person name="Salamov A."/>
            <person name="Simmons B.A."/>
            <person name="Magnuson J.K."/>
            <person name="Henrissat B."/>
            <person name="Mortensen U.H."/>
            <person name="Larsen T.O."/>
            <person name="Devries R.P."/>
            <person name="Grigoriev I.V."/>
            <person name="Machida M."/>
            <person name="Baker S.E."/>
            <person name="Andersen M.R."/>
        </authorList>
    </citation>
    <scope>NUCLEOTIDE SEQUENCE [LARGE SCALE GENOMIC DNA]</scope>
    <source>
        <strain evidence="3 4">IBT 18842</strain>
    </source>
</reference>
<organism evidence="3 4">
    <name type="scientific">Aspergillus avenaceus</name>
    <dbReference type="NCBI Taxonomy" id="36643"/>
    <lineage>
        <taxon>Eukaryota</taxon>
        <taxon>Fungi</taxon>
        <taxon>Dikarya</taxon>
        <taxon>Ascomycota</taxon>
        <taxon>Pezizomycotina</taxon>
        <taxon>Eurotiomycetes</taxon>
        <taxon>Eurotiomycetidae</taxon>
        <taxon>Eurotiales</taxon>
        <taxon>Aspergillaceae</taxon>
        <taxon>Aspergillus</taxon>
        <taxon>Aspergillus subgen. Circumdati</taxon>
    </lineage>
</organism>
<dbReference type="GO" id="GO:0006302">
    <property type="term" value="P:double-strand break repair"/>
    <property type="evidence" value="ECO:0007669"/>
    <property type="project" value="TreeGrafter"/>
</dbReference>
<dbReference type="AlphaFoldDB" id="A0A5N6U6A1"/>
<feature type="region of interest" description="Disordered" evidence="1">
    <location>
        <begin position="370"/>
        <end position="453"/>
    </location>
</feature>